<dbReference type="PATRIC" id="fig|2033.5.peg.2032"/>
<name>A0A147FBC7_MICTE</name>
<keyword evidence="1" id="KW-0472">Membrane</keyword>
<proteinExistence type="predicted"/>
<dbReference type="EMBL" id="LDRV01000016">
    <property type="protein sequence ID" value="KTS13796.1"/>
    <property type="molecule type" value="Genomic_DNA"/>
</dbReference>
<evidence type="ECO:0000313" key="2">
    <source>
        <dbReference type="EMBL" id="KTS13796.1"/>
    </source>
</evidence>
<sequence length="83" mass="8762">MRQPKQPPVTRTTAQLVIIVGSMILFVGLVFLTIFLALGDPTVTSARGVPLWLSTSVLLVIGSAVITVGVVMYPRGRSGTPPT</sequence>
<evidence type="ECO:0000313" key="3">
    <source>
        <dbReference type="Proteomes" id="UP000072189"/>
    </source>
</evidence>
<comment type="caution">
    <text evidence="2">The sequence shown here is derived from an EMBL/GenBank/DDBJ whole genome shotgun (WGS) entry which is preliminary data.</text>
</comment>
<protein>
    <submittedName>
        <fullName evidence="2">Uncharacterized protein</fullName>
    </submittedName>
</protein>
<evidence type="ECO:0000256" key="1">
    <source>
        <dbReference type="SAM" id="Phobius"/>
    </source>
</evidence>
<gene>
    <name evidence="2" type="ORF">RSA3_03030</name>
</gene>
<reference evidence="2 3" key="1">
    <citation type="journal article" date="2016" name="Front. Microbiol.">
        <title>Genomic Resource of Rice Seed Associated Bacteria.</title>
        <authorList>
            <person name="Midha S."/>
            <person name="Bansal K."/>
            <person name="Sharma S."/>
            <person name="Kumar N."/>
            <person name="Patil P.P."/>
            <person name="Chaudhry V."/>
            <person name="Patil P.B."/>
        </authorList>
    </citation>
    <scope>NUCLEOTIDE SEQUENCE [LARGE SCALE GENOMIC DNA]</scope>
    <source>
        <strain evidence="2 3">RSA3</strain>
    </source>
</reference>
<keyword evidence="1" id="KW-0812">Transmembrane</keyword>
<dbReference type="Proteomes" id="UP000072189">
    <property type="component" value="Unassembled WGS sequence"/>
</dbReference>
<dbReference type="AlphaFoldDB" id="A0A147FBC7"/>
<feature type="transmembrane region" description="Helical" evidence="1">
    <location>
        <begin position="51"/>
        <end position="73"/>
    </location>
</feature>
<dbReference type="RefSeq" id="WP_058596376.1">
    <property type="nucleotide sequence ID" value="NZ_JBFBMN010000004.1"/>
</dbReference>
<keyword evidence="1" id="KW-1133">Transmembrane helix</keyword>
<organism evidence="2 3">
    <name type="scientific">Microbacterium testaceum</name>
    <name type="common">Aureobacterium testaceum</name>
    <name type="synonym">Brevibacterium testaceum</name>
    <dbReference type="NCBI Taxonomy" id="2033"/>
    <lineage>
        <taxon>Bacteria</taxon>
        <taxon>Bacillati</taxon>
        <taxon>Actinomycetota</taxon>
        <taxon>Actinomycetes</taxon>
        <taxon>Micrococcales</taxon>
        <taxon>Microbacteriaceae</taxon>
        <taxon>Microbacterium</taxon>
    </lineage>
</organism>
<feature type="transmembrane region" description="Helical" evidence="1">
    <location>
        <begin position="12"/>
        <end position="39"/>
    </location>
</feature>
<dbReference type="OrthoDB" id="5077071at2"/>
<accession>A0A147FBC7</accession>